<gene>
    <name evidence="1" type="ORF">GCM10010211_28840</name>
</gene>
<reference evidence="2" key="1">
    <citation type="journal article" date="2019" name="Int. J. Syst. Evol. Microbiol.">
        <title>The Global Catalogue of Microorganisms (GCM) 10K type strain sequencing project: providing services to taxonomists for standard genome sequencing and annotation.</title>
        <authorList>
            <consortium name="The Broad Institute Genomics Platform"/>
            <consortium name="The Broad Institute Genome Sequencing Center for Infectious Disease"/>
            <person name="Wu L."/>
            <person name="Ma J."/>
        </authorList>
    </citation>
    <scope>NUCLEOTIDE SEQUENCE [LARGE SCALE GENOMIC DNA]</scope>
    <source>
        <strain evidence="2">JCM 3399</strain>
    </source>
</reference>
<organism evidence="1 2">
    <name type="scientific">Streptomyces albospinus</name>
    <dbReference type="NCBI Taxonomy" id="285515"/>
    <lineage>
        <taxon>Bacteria</taxon>
        <taxon>Bacillati</taxon>
        <taxon>Actinomycetota</taxon>
        <taxon>Actinomycetes</taxon>
        <taxon>Kitasatosporales</taxon>
        <taxon>Streptomycetaceae</taxon>
        <taxon>Streptomyces</taxon>
    </lineage>
</organism>
<dbReference type="RefSeq" id="WP_189299944.1">
    <property type="nucleotide sequence ID" value="NZ_BMRP01000008.1"/>
</dbReference>
<accession>A0ABQ2V0B0</accession>
<evidence type="ECO:0000313" key="1">
    <source>
        <dbReference type="EMBL" id="GGU62046.1"/>
    </source>
</evidence>
<name>A0ABQ2V0B0_9ACTN</name>
<dbReference type="EMBL" id="BMRP01000008">
    <property type="protein sequence ID" value="GGU62046.1"/>
    <property type="molecule type" value="Genomic_DNA"/>
</dbReference>
<keyword evidence="2" id="KW-1185">Reference proteome</keyword>
<sequence length="105" mass="11558">MTVRAAWLLPTGQTREDTRLAPLGTYLPESAMTSRDGVIAGGNPLNATGVAAMQVQVATDRALVQGKCVAGRRRAALRVRLQDERLQLRRRQVHHLVVGGRRRHV</sequence>
<protein>
    <submittedName>
        <fullName evidence="1">Uncharacterized protein</fullName>
    </submittedName>
</protein>
<dbReference type="Proteomes" id="UP000654471">
    <property type="component" value="Unassembled WGS sequence"/>
</dbReference>
<evidence type="ECO:0000313" key="2">
    <source>
        <dbReference type="Proteomes" id="UP000654471"/>
    </source>
</evidence>
<proteinExistence type="predicted"/>
<comment type="caution">
    <text evidence="1">The sequence shown here is derived from an EMBL/GenBank/DDBJ whole genome shotgun (WGS) entry which is preliminary data.</text>
</comment>